<dbReference type="CDD" id="cd08460">
    <property type="entry name" value="PBP2_DntR_like_1"/>
    <property type="match status" value="1"/>
</dbReference>
<dbReference type="PANTHER" id="PTHR30118">
    <property type="entry name" value="HTH-TYPE TRANSCRIPTIONAL REGULATOR LEUO-RELATED"/>
    <property type="match status" value="1"/>
</dbReference>
<dbReference type="InterPro" id="IPR005119">
    <property type="entry name" value="LysR_subst-bd"/>
</dbReference>
<dbReference type="InterPro" id="IPR000847">
    <property type="entry name" value="LysR_HTH_N"/>
</dbReference>
<evidence type="ECO:0000256" key="1">
    <source>
        <dbReference type="ARBA" id="ARBA00009437"/>
    </source>
</evidence>
<dbReference type="SUPFAM" id="SSF46785">
    <property type="entry name" value="Winged helix' DNA-binding domain"/>
    <property type="match status" value="1"/>
</dbReference>
<evidence type="ECO:0000256" key="4">
    <source>
        <dbReference type="ARBA" id="ARBA00023163"/>
    </source>
</evidence>
<dbReference type="Pfam" id="PF03466">
    <property type="entry name" value="LysR_substrate"/>
    <property type="match status" value="1"/>
</dbReference>
<dbReference type="PROSITE" id="PS50931">
    <property type="entry name" value="HTH_LYSR"/>
    <property type="match status" value="1"/>
</dbReference>
<evidence type="ECO:0000256" key="3">
    <source>
        <dbReference type="ARBA" id="ARBA00023125"/>
    </source>
</evidence>
<dbReference type="InterPro" id="IPR050389">
    <property type="entry name" value="LysR-type_TF"/>
</dbReference>
<evidence type="ECO:0000313" key="6">
    <source>
        <dbReference type="EMBL" id="MCW5319782.1"/>
    </source>
</evidence>
<keyword evidence="2" id="KW-0805">Transcription regulation</keyword>
<name>A0ABT3KN82_9BURK</name>
<dbReference type="EMBL" id="QZCW01000001">
    <property type="protein sequence ID" value="MCW5319782.1"/>
    <property type="molecule type" value="Genomic_DNA"/>
</dbReference>
<keyword evidence="3" id="KW-0238">DNA-binding</keyword>
<dbReference type="Proteomes" id="UP001208935">
    <property type="component" value="Unassembled WGS sequence"/>
</dbReference>
<keyword evidence="7" id="KW-1185">Reference proteome</keyword>
<dbReference type="Pfam" id="PF00126">
    <property type="entry name" value="HTH_1"/>
    <property type="match status" value="1"/>
</dbReference>
<comment type="similarity">
    <text evidence="1">Belongs to the LysR transcriptional regulatory family.</text>
</comment>
<proteinExistence type="inferred from homology"/>
<dbReference type="InterPro" id="IPR036388">
    <property type="entry name" value="WH-like_DNA-bd_sf"/>
</dbReference>
<dbReference type="PANTHER" id="PTHR30118:SF15">
    <property type="entry name" value="TRANSCRIPTIONAL REGULATORY PROTEIN"/>
    <property type="match status" value="1"/>
</dbReference>
<evidence type="ECO:0000259" key="5">
    <source>
        <dbReference type="PROSITE" id="PS50931"/>
    </source>
</evidence>
<reference evidence="7" key="1">
    <citation type="submission" date="2023-07" db="EMBL/GenBank/DDBJ databases">
        <title>Verminephrobacter genomes.</title>
        <authorList>
            <person name="Lund M.B."/>
        </authorList>
    </citation>
    <scope>NUCLEOTIDE SEQUENCE [LARGE SCALE GENOMIC DNA]</scope>
    <source>
        <strain evidence="7">AtM5-05</strain>
    </source>
</reference>
<gene>
    <name evidence="6" type="ORF">D5039_00915</name>
</gene>
<dbReference type="InterPro" id="IPR036390">
    <property type="entry name" value="WH_DNA-bd_sf"/>
</dbReference>
<feature type="domain" description="HTH lysR-type" evidence="5">
    <location>
        <begin position="1"/>
        <end position="58"/>
    </location>
</feature>
<evidence type="ECO:0000313" key="7">
    <source>
        <dbReference type="Proteomes" id="UP001208935"/>
    </source>
</evidence>
<dbReference type="RefSeq" id="WP_265280735.1">
    <property type="nucleotide sequence ID" value="NZ_QZCW01000001.1"/>
</dbReference>
<keyword evidence="4" id="KW-0804">Transcription</keyword>
<dbReference type="Gene3D" id="3.40.190.10">
    <property type="entry name" value="Periplasmic binding protein-like II"/>
    <property type="match status" value="2"/>
</dbReference>
<comment type="caution">
    <text evidence="6">The sequence shown here is derived from an EMBL/GenBank/DDBJ whole genome shotgun (WGS) entry which is preliminary data.</text>
</comment>
<evidence type="ECO:0000256" key="2">
    <source>
        <dbReference type="ARBA" id="ARBA00023015"/>
    </source>
</evidence>
<dbReference type="SUPFAM" id="SSF53850">
    <property type="entry name" value="Periplasmic binding protein-like II"/>
    <property type="match status" value="1"/>
</dbReference>
<protein>
    <submittedName>
        <fullName evidence="6">LysR family transcriptional regulator</fullName>
    </submittedName>
</protein>
<accession>A0ABT3KN82</accession>
<sequence>MNLNLLAALDALLAEGSVSGAAKRMHVSTPAMSHTLARIREATGDQILVRAGRRFVPTVRAQEMRAPVRKLVEEAVALLSPGDAGLIHVERTFVVRAPDGVSIVFGAALAGALQEVMPSARLRFIADSDGDLASLRESQVDLDIGAIHDRGQEIETELLFEQSLLGAVRKGHPMLAAGPMTLERFAAERHVAVLHRGKPGSPIDGKLAGAGQQRFVVLTVPSPYAALMAAARSDLVATAPARFAQSVQRPLHLTTFQLPLQLAPERVVQAWHPRFSADPAHRWLRGCIRDLLSTKTWPQAPL</sequence>
<dbReference type="Gene3D" id="1.10.10.10">
    <property type="entry name" value="Winged helix-like DNA-binding domain superfamily/Winged helix DNA-binding domain"/>
    <property type="match status" value="1"/>
</dbReference>
<organism evidence="6 7">
    <name type="scientific">Verminephrobacter aporrectodeae subsp. tuberculatae</name>
    <dbReference type="NCBI Taxonomy" id="1110392"/>
    <lineage>
        <taxon>Bacteria</taxon>
        <taxon>Pseudomonadati</taxon>
        <taxon>Pseudomonadota</taxon>
        <taxon>Betaproteobacteria</taxon>
        <taxon>Burkholderiales</taxon>
        <taxon>Comamonadaceae</taxon>
        <taxon>Verminephrobacter</taxon>
    </lineage>
</organism>